<accession>A0AAU7AZH5</accession>
<dbReference type="PANTHER" id="PTHR43798">
    <property type="entry name" value="MONOACYLGLYCEROL LIPASE"/>
    <property type="match status" value="1"/>
</dbReference>
<dbReference type="Gene3D" id="3.40.50.1820">
    <property type="entry name" value="alpha/beta hydrolase"/>
    <property type="match status" value="1"/>
</dbReference>
<proteinExistence type="predicted"/>
<dbReference type="EC" id="3.-.-.-" evidence="3"/>
<dbReference type="RefSeq" id="WP_354698018.1">
    <property type="nucleotide sequence ID" value="NZ_CP114014.1"/>
</dbReference>
<dbReference type="GO" id="GO:0016787">
    <property type="term" value="F:hydrolase activity"/>
    <property type="evidence" value="ECO:0007669"/>
    <property type="project" value="UniProtKB-KW"/>
</dbReference>
<dbReference type="PRINTS" id="PR00111">
    <property type="entry name" value="ABHYDROLASE"/>
</dbReference>
<evidence type="ECO:0000313" key="3">
    <source>
        <dbReference type="EMBL" id="XAY06801.1"/>
    </source>
</evidence>
<dbReference type="AlphaFoldDB" id="A0AAU7AZH5"/>
<dbReference type="PRINTS" id="PR00412">
    <property type="entry name" value="EPOXHYDRLASE"/>
</dbReference>
<dbReference type="InterPro" id="IPR029058">
    <property type="entry name" value="AB_hydrolase_fold"/>
</dbReference>
<protein>
    <submittedName>
        <fullName evidence="3">AB hydrolase superfamily protein YdjP</fullName>
        <ecNumber evidence="3">3.-.-.-</ecNumber>
    </submittedName>
</protein>
<dbReference type="KEGG" id="parq:DSM112329_03679"/>
<reference evidence="3" key="1">
    <citation type="submission" date="2022-12" db="EMBL/GenBank/DDBJ databases">
        <title>Paraconexibacter alkalitolerans sp. nov. and Baekduia alba sp. nov., isolated from soil and emended description of the genera Paraconexibacter (Chun et al., 2020) and Baekduia (An et al., 2020).</title>
        <authorList>
            <person name="Vieira S."/>
            <person name="Huber K.J."/>
            <person name="Geppert A."/>
            <person name="Wolf J."/>
            <person name="Neumann-Schaal M."/>
            <person name="Muesken M."/>
            <person name="Overmann J."/>
        </authorList>
    </citation>
    <scope>NUCLEOTIDE SEQUENCE</scope>
    <source>
        <strain evidence="3">AEG42_29</strain>
    </source>
</reference>
<dbReference type="Pfam" id="PF00561">
    <property type="entry name" value="Abhydrolase_1"/>
    <property type="match status" value="1"/>
</dbReference>
<dbReference type="PANTHER" id="PTHR43798:SF31">
    <property type="entry name" value="AB HYDROLASE SUPERFAMILY PROTEIN YCLE"/>
    <property type="match status" value="1"/>
</dbReference>
<organism evidence="3">
    <name type="scientific">Paraconexibacter sp. AEG42_29</name>
    <dbReference type="NCBI Taxonomy" id="2997339"/>
    <lineage>
        <taxon>Bacteria</taxon>
        <taxon>Bacillati</taxon>
        <taxon>Actinomycetota</taxon>
        <taxon>Thermoleophilia</taxon>
        <taxon>Solirubrobacterales</taxon>
        <taxon>Paraconexibacteraceae</taxon>
        <taxon>Paraconexibacter</taxon>
    </lineage>
</organism>
<dbReference type="SUPFAM" id="SSF53474">
    <property type="entry name" value="alpha/beta-Hydrolases"/>
    <property type="match status" value="1"/>
</dbReference>
<dbReference type="InterPro" id="IPR050266">
    <property type="entry name" value="AB_hydrolase_sf"/>
</dbReference>
<evidence type="ECO:0000256" key="1">
    <source>
        <dbReference type="ARBA" id="ARBA00022801"/>
    </source>
</evidence>
<feature type="domain" description="AB hydrolase-1" evidence="2">
    <location>
        <begin position="25"/>
        <end position="124"/>
    </location>
</feature>
<dbReference type="GO" id="GO:0016020">
    <property type="term" value="C:membrane"/>
    <property type="evidence" value="ECO:0007669"/>
    <property type="project" value="TreeGrafter"/>
</dbReference>
<evidence type="ECO:0000259" key="2">
    <source>
        <dbReference type="Pfam" id="PF00561"/>
    </source>
</evidence>
<keyword evidence="1 3" id="KW-0378">Hydrolase</keyword>
<dbReference type="EMBL" id="CP114014">
    <property type="protein sequence ID" value="XAY06801.1"/>
    <property type="molecule type" value="Genomic_DNA"/>
</dbReference>
<name>A0AAU7AZH5_9ACTN</name>
<gene>
    <name evidence="3" type="primary">ydjP_1</name>
    <name evidence="3" type="ORF">DSM112329_03679</name>
</gene>
<dbReference type="InterPro" id="IPR000073">
    <property type="entry name" value="AB_hydrolase_1"/>
</dbReference>
<sequence length="291" mass="29416">MSRLIAVAADGVRLHVADHGPRDGPPVVLVHGWSLSGAAWGGTPDTLAAAGHRVVALDLRGHGHSDKPAGGYDAGRLAADVTAVLDALDLDDVALVGWSIGGLVAARAALDAPERIGRLVLVAASGAAAARTAGYPFGPPADAVLPHLLAAEGDGPLRPAARRDALANCFAAPPPAALLDRLLDISLRTPTHAAAACLRTLLLTDLSAELPLLRVPVTHIAGATDPSVSLKGVRWAAGVTGSQVVTLDCAHYPMHELPDAFAAALLSACGPTTPAALPDRTPTTLNQGTPA</sequence>
<dbReference type="InterPro" id="IPR000639">
    <property type="entry name" value="Epox_hydrolase-like"/>
</dbReference>